<keyword evidence="4" id="KW-0547">Nucleotide-binding</keyword>
<evidence type="ECO:0000259" key="5">
    <source>
        <dbReference type="Pfam" id="PF01909"/>
    </source>
</evidence>
<dbReference type="InterPro" id="IPR002934">
    <property type="entry name" value="Polymerase_NTP_transf_dom"/>
</dbReference>
<comment type="caution">
    <text evidence="7">The sequence shown here is derived from an EMBL/GenBank/DDBJ whole genome shotgun (WGS) entry which is preliminary data.</text>
</comment>
<name>A0A150KNN5_9BACI</name>
<accession>A0A150KNN5</accession>
<comment type="catalytic activity">
    <reaction evidence="3 4">
        <text>spectinomycin + ATP = 9-O-adenylylspectinomycin + diphosphate</text>
        <dbReference type="Rhea" id="RHEA:63228"/>
        <dbReference type="ChEBI" id="CHEBI:30616"/>
        <dbReference type="ChEBI" id="CHEBI:33019"/>
        <dbReference type="ChEBI" id="CHEBI:146260"/>
        <dbReference type="ChEBI" id="CHEBI:146261"/>
    </reaction>
</comment>
<reference evidence="7 8" key="1">
    <citation type="submission" date="2016-01" db="EMBL/GenBank/DDBJ databases">
        <title>Genome Sequences of Twelve Sporeforming Bacillus Species Isolated from Foods.</title>
        <authorList>
            <person name="Berendsen E.M."/>
            <person name="Wells-Bennik M.H."/>
            <person name="Krawcyk A.O."/>
            <person name="De Jong A."/>
            <person name="Holsappel S."/>
            <person name="Eijlander R.T."/>
            <person name="Kuipers O.P."/>
        </authorList>
    </citation>
    <scope>NUCLEOTIDE SEQUENCE [LARGE SCALE GENOMIC DNA]</scope>
    <source>
        <strain evidence="7 8">B4102</strain>
    </source>
</reference>
<dbReference type="InterPro" id="IPR024172">
    <property type="entry name" value="AadA/Aad9"/>
</dbReference>
<organism evidence="7 8">
    <name type="scientific">Heyndrickxia sporothermodurans</name>
    <dbReference type="NCBI Taxonomy" id="46224"/>
    <lineage>
        <taxon>Bacteria</taxon>
        <taxon>Bacillati</taxon>
        <taxon>Bacillota</taxon>
        <taxon>Bacilli</taxon>
        <taxon>Bacillales</taxon>
        <taxon>Bacillaceae</taxon>
        <taxon>Heyndrickxia</taxon>
    </lineage>
</organism>
<dbReference type="InterPro" id="IPR025184">
    <property type="entry name" value="AadA_C"/>
</dbReference>
<dbReference type="STRING" id="46224.B4102_3617"/>
<dbReference type="InterPro" id="IPR043519">
    <property type="entry name" value="NT_sf"/>
</dbReference>
<dbReference type="OrthoDB" id="5643411at2"/>
<keyword evidence="2 4" id="KW-0046">Antibiotic resistance</keyword>
<keyword evidence="1 4" id="KW-0808">Transferase</keyword>
<evidence type="ECO:0000259" key="6">
    <source>
        <dbReference type="Pfam" id="PF13427"/>
    </source>
</evidence>
<dbReference type="PROSITE" id="PS51257">
    <property type="entry name" value="PROKAR_LIPOPROTEIN"/>
    <property type="match status" value="1"/>
</dbReference>
<dbReference type="EMBL" id="LQYN01000102">
    <property type="protein sequence ID" value="KYC94266.1"/>
    <property type="molecule type" value="Genomic_DNA"/>
</dbReference>
<feature type="domain" description="Polymerase nucleotidyl transferase" evidence="5">
    <location>
        <begin position="15"/>
        <end position="84"/>
    </location>
</feature>
<evidence type="ECO:0000313" key="8">
    <source>
        <dbReference type="Proteomes" id="UP000075666"/>
    </source>
</evidence>
<protein>
    <recommendedName>
        <fullName evidence="4">Spectinomycin 9-adenylyltransferase</fullName>
    </recommendedName>
</protein>
<evidence type="ECO:0000256" key="1">
    <source>
        <dbReference type="ARBA" id="ARBA00022679"/>
    </source>
</evidence>
<keyword evidence="8" id="KW-1185">Reference proteome</keyword>
<evidence type="ECO:0000256" key="4">
    <source>
        <dbReference type="PIRNR" id="PIRNR000819"/>
    </source>
</evidence>
<dbReference type="GO" id="GO:0070566">
    <property type="term" value="F:adenylyltransferase activity"/>
    <property type="evidence" value="ECO:0007669"/>
    <property type="project" value="InterPro"/>
</dbReference>
<dbReference type="Gene3D" id="3.30.460.10">
    <property type="entry name" value="Beta Polymerase, domain 2"/>
    <property type="match status" value="1"/>
</dbReference>
<dbReference type="Pfam" id="PF13427">
    <property type="entry name" value="AadA_C"/>
    <property type="match status" value="1"/>
</dbReference>
<dbReference type="PIRSF" id="PIRSF000819">
    <property type="entry name" value="Streptomycin_3-adenylyltransf"/>
    <property type="match status" value="1"/>
</dbReference>
<dbReference type="PATRIC" id="fig|46224.3.peg.296"/>
<dbReference type="Pfam" id="PF01909">
    <property type="entry name" value="NTP_transf_2"/>
    <property type="match status" value="1"/>
</dbReference>
<sequence>MSVEKFLEKVCLLFDLQLGSNLVGVYLHGSLAMGCFQPDKSDVDVLVIVKEKLCKEQKKNLIQDILTLEEYKLEMSILLENYLVNFLFPTPFELHYSQMHREKYLQDSDYLCGDSVDPDLAAHLVVTYERGICLHGKSVREVFHPIDPAFFIQAILFDIEDVVREIVHQPVYYILNLCRVLYYLSERVVSSKKEGGEWGKRKVINRYKPLVSQAMSRYLNEESEQEWDPVFLQEFAVYMVKEVSKWK</sequence>
<feature type="domain" description="Adenylyltransferase AadA C-terminal" evidence="6">
    <location>
        <begin position="141"/>
        <end position="241"/>
    </location>
</feature>
<dbReference type="GO" id="GO:0046677">
    <property type="term" value="P:response to antibiotic"/>
    <property type="evidence" value="ECO:0007669"/>
    <property type="project" value="UniProtKB-KW"/>
</dbReference>
<dbReference type="AlphaFoldDB" id="A0A150KNN5"/>
<keyword evidence="4" id="KW-0067">ATP-binding</keyword>
<evidence type="ECO:0000256" key="3">
    <source>
        <dbReference type="ARBA" id="ARBA00047831"/>
    </source>
</evidence>
<dbReference type="Proteomes" id="UP000075666">
    <property type="component" value="Unassembled WGS sequence"/>
</dbReference>
<proteinExistence type="predicted"/>
<gene>
    <name evidence="7" type="ORF">B4102_3617</name>
</gene>
<keyword evidence="4" id="KW-0548">Nucleotidyltransferase</keyword>
<dbReference type="GO" id="GO:0005524">
    <property type="term" value="F:ATP binding"/>
    <property type="evidence" value="ECO:0007669"/>
    <property type="project" value="UniProtKB-KW"/>
</dbReference>
<dbReference type="SUPFAM" id="SSF81301">
    <property type="entry name" value="Nucleotidyltransferase"/>
    <property type="match status" value="1"/>
</dbReference>
<dbReference type="RefSeq" id="WP_066234854.1">
    <property type="nucleotide sequence ID" value="NZ_LQYN01000102.1"/>
</dbReference>
<evidence type="ECO:0000256" key="2">
    <source>
        <dbReference type="ARBA" id="ARBA00023251"/>
    </source>
</evidence>
<dbReference type="CDD" id="cd05403">
    <property type="entry name" value="NT_KNTase_like"/>
    <property type="match status" value="1"/>
</dbReference>
<evidence type="ECO:0000313" key="7">
    <source>
        <dbReference type="EMBL" id="KYC94266.1"/>
    </source>
</evidence>